<dbReference type="OrthoDB" id="291753at2"/>
<dbReference type="InterPro" id="IPR009061">
    <property type="entry name" value="DNA-bd_dom_put_sf"/>
</dbReference>
<organism evidence="2 3">
    <name type="scientific">Poriferisphaera corsica</name>
    <dbReference type="NCBI Taxonomy" id="2528020"/>
    <lineage>
        <taxon>Bacteria</taxon>
        <taxon>Pseudomonadati</taxon>
        <taxon>Planctomycetota</taxon>
        <taxon>Phycisphaerae</taxon>
        <taxon>Phycisphaerales</taxon>
        <taxon>Phycisphaeraceae</taxon>
        <taxon>Poriferisphaera</taxon>
    </lineage>
</organism>
<dbReference type="RefSeq" id="WP_145075481.1">
    <property type="nucleotide sequence ID" value="NZ_CP036425.1"/>
</dbReference>
<dbReference type="InterPro" id="IPR041657">
    <property type="entry name" value="HTH_17"/>
</dbReference>
<reference evidence="2 3" key="1">
    <citation type="submission" date="2019-02" db="EMBL/GenBank/DDBJ databases">
        <title>Deep-cultivation of Planctomycetes and their phenomic and genomic characterization uncovers novel biology.</title>
        <authorList>
            <person name="Wiegand S."/>
            <person name="Jogler M."/>
            <person name="Boedeker C."/>
            <person name="Pinto D."/>
            <person name="Vollmers J."/>
            <person name="Rivas-Marin E."/>
            <person name="Kohn T."/>
            <person name="Peeters S.H."/>
            <person name="Heuer A."/>
            <person name="Rast P."/>
            <person name="Oberbeckmann S."/>
            <person name="Bunk B."/>
            <person name="Jeske O."/>
            <person name="Meyerdierks A."/>
            <person name="Storesund J.E."/>
            <person name="Kallscheuer N."/>
            <person name="Luecker S."/>
            <person name="Lage O.M."/>
            <person name="Pohl T."/>
            <person name="Merkel B.J."/>
            <person name="Hornburger P."/>
            <person name="Mueller R.-W."/>
            <person name="Bruemmer F."/>
            <person name="Labrenz M."/>
            <person name="Spormann A.M."/>
            <person name="Op den Camp H."/>
            <person name="Overmann J."/>
            <person name="Amann R."/>
            <person name="Jetten M.S.M."/>
            <person name="Mascher T."/>
            <person name="Medema M.H."/>
            <person name="Devos D.P."/>
            <person name="Kaster A.-K."/>
            <person name="Ovreas L."/>
            <person name="Rohde M."/>
            <person name="Galperin M.Y."/>
            <person name="Jogler C."/>
        </authorList>
    </citation>
    <scope>NUCLEOTIDE SEQUENCE [LARGE SCALE GENOMIC DNA]</scope>
    <source>
        <strain evidence="2 3">KS4</strain>
    </source>
</reference>
<protein>
    <submittedName>
        <fullName evidence="2">Helix-turn-helix domain protein</fullName>
    </submittedName>
</protein>
<name>A0A517YS32_9BACT</name>
<gene>
    <name evidence="2" type="ORF">KS4_10670</name>
</gene>
<dbReference type="EMBL" id="CP036425">
    <property type="protein sequence ID" value="QDU33026.1"/>
    <property type="molecule type" value="Genomic_DNA"/>
</dbReference>
<dbReference type="Gene3D" id="1.10.238.160">
    <property type="match status" value="1"/>
</dbReference>
<dbReference type="AlphaFoldDB" id="A0A517YS32"/>
<accession>A0A517YS32</accession>
<evidence type="ECO:0000259" key="1">
    <source>
        <dbReference type="Pfam" id="PF12728"/>
    </source>
</evidence>
<dbReference type="SUPFAM" id="SSF46955">
    <property type="entry name" value="Putative DNA-binding domain"/>
    <property type="match status" value="1"/>
</dbReference>
<sequence>MQDTYPIAHTSMLNVKDVARRLQCSPRTVYRLCDAGLMPKPIKLGQLIRWNADTIEQWIAQGCPKQPTSKN</sequence>
<keyword evidence="3" id="KW-1185">Reference proteome</keyword>
<dbReference type="Pfam" id="PF12728">
    <property type="entry name" value="HTH_17"/>
    <property type="match status" value="1"/>
</dbReference>
<proteinExistence type="predicted"/>
<dbReference type="Proteomes" id="UP000317369">
    <property type="component" value="Chromosome"/>
</dbReference>
<evidence type="ECO:0000313" key="2">
    <source>
        <dbReference type="EMBL" id="QDU33026.1"/>
    </source>
</evidence>
<feature type="domain" description="Helix-turn-helix" evidence="1">
    <location>
        <begin position="12"/>
        <end position="61"/>
    </location>
</feature>
<evidence type="ECO:0000313" key="3">
    <source>
        <dbReference type="Proteomes" id="UP000317369"/>
    </source>
</evidence>
<dbReference type="KEGG" id="pcor:KS4_10670"/>